<dbReference type="RefSeq" id="WP_150417570.1">
    <property type="nucleotide sequence ID" value="NZ_VYRZ01000001.1"/>
</dbReference>
<sequence>MIVLALALSALATIAVQAIAIVTLPPADYGLFAAAYLVSGLFCSFGLSIVCEPWSRGGRREAWPSVGAAAGALALLSVPASAAIAVFLGDAIAAVAITIAVAATTYRFCGRFHFAAVGAQRWVIPADAAALAVTVGSWAALAPHVDALAAVALAWASGSVASALLMPHPAAPTIRRSRHWTAVHRRDIRSLLADSTLLDLGAIALPLGLAPLLGPSDFGLYRALSSLAVPVRLVLLPIRPLIGGRPATWHVTVRALTAIGASAIALGLTAGACLAAISAGGLFSGSTLFDAASRYGLLISVYIAVTFVGTYFYMVSRAHASGRALLVLRLVQLISAIAFQLVGLALAGLTGALVGATLAAAVQAVSVVGAAWRSRAAVTGRVLEPVT</sequence>
<keyword evidence="1" id="KW-0812">Transmembrane</keyword>
<feature type="transmembrane region" description="Helical" evidence="1">
    <location>
        <begin position="352"/>
        <end position="372"/>
    </location>
</feature>
<feature type="transmembrane region" description="Helical" evidence="1">
    <location>
        <begin position="219"/>
        <end position="238"/>
    </location>
</feature>
<evidence type="ECO:0000313" key="2">
    <source>
        <dbReference type="EMBL" id="KAA9088941.1"/>
    </source>
</evidence>
<evidence type="ECO:0000256" key="1">
    <source>
        <dbReference type="SAM" id="Phobius"/>
    </source>
</evidence>
<feature type="transmembrane region" description="Helical" evidence="1">
    <location>
        <begin position="30"/>
        <end position="50"/>
    </location>
</feature>
<keyword evidence="3" id="KW-1185">Reference proteome</keyword>
<reference evidence="3" key="1">
    <citation type="submission" date="2019-09" db="EMBL/GenBank/DDBJ databases">
        <title>Mumia zhuanghuii sp. nov. isolated from the intestinal contents of plateau pika (Ochotona curzoniae) in the Qinghai-Tibet plateau of China.</title>
        <authorList>
            <person name="Tian Z."/>
        </authorList>
    </citation>
    <scope>NUCLEOTIDE SEQUENCE [LARGE SCALE GENOMIC DNA]</scope>
    <source>
        <strain evidence="3">DSM 25564</strain>
    </source>
</reference>
<feature type="transmembrane region" description="Helical" evidence="1">
    <location>
        <begin position="191"/>
        <end position="213"/>
    </location>
</feature>
<feature type="transmembrane region" description="Helical" evidence="1">
    <location>
        <begin position="326"/>
        <end position="346"/>
    </location>
</feature>
<feature type="transmembrane region" description="Helical" evidence="1">
    <location>
        <begin position="295"/>
        <end position="314"/>
    </location>
</feature>
<organism evidence="2 3">
    <name type="scientific">Microbacterium radiodurans</name>
    <dbReference type="NCBI Taxonomy" id="661398"/>
    <lineage>
        <taxon>Bacteria</taxon>
        <taxon>Bacillati</taxon>
        <taxon>Actinomycetota</taxon>
        <taxon>Actinomycetes</taxon>
        <taxon>Micrococcales</taxon>
        <taxon>Microbacteriaceae</taxon>
        <taxon>Microbacterium</taxon>
    </lineage>
</organism>
<evidence type="ECO:0000313" key="3">
    <source>
        <dbReference type="Proteomes" id="UP000327039"/>
    </source>
</evidence>
<feature type="transmembrane region" description="Helical" evidence="1">
    <location>
        <begin position="259"/>
        <end position="283"/>
    </location>
</feature>
<name>A0A5J5IUT3_9MICO</name>
<dbReference type="Proteomes" id="UP000327039">
    <property type="component" value="Unassembled WGS sequence"/>
</dbReference>
<protein>
    <recommendedName>
        <fullName evidence="4">Polysaccharide biosynthesis protein</fullName>
    </recommendedName>
</protein>
<keyword evidence="1" id="KW-0472">Membrane</keyword>
<comment type="caution">
    <text evidence="2">The sequence shown here is derived from an EMBL/GenBank/DDBJ whole genome shotgun (WGS) entry which is preliminary data.</text>
</comment>
<gene>
    <name evidence="2" type="ORF">F6B42_00020</name>
</gene>
<dbReference type="EMBL" id="VYRZ01000001">
    <property type="protein sequence ID" value="KAA9088941.1"/>
    <property type="molecule type" value="Genomic_DNA"/>
</dbReference>
<dbReference type="AlphaFoldDB" id="A0A5J5IUT3"/>
<feature type="transmembrane region" description="Helical" evidence="1">
    <location>
        <begin position="147"/>
        <end position="170"/>
    </location>
</feature>
<keyword evidence="1" id="KW-1133">Transmembrane helix</keyword>
<feature type="transmembrane region" description="Helical" evidence="1">
    <location>
        <begin position="62"/>
        <end position="85"/>
    </location>
</feature>
<accession>A0A5J5IUT3</accession>
<evidence type="ECO:0008006" key="4">
    <source>
        <dbReference type="Google" id="ProtNLM"/>
    </source>
</evidence>
<feature type="transmembrane region" description="Helical" evidence="1">
    <location>
        <begin position="91"/>
        <end position="110"/>
    </location>
</feature>
<proteinExistence type="predicted"/>
<dbReference type="OrthoDB" id="4975843at2"/>
<feature type="transmembrane region" description="Helical" evidence="1">
    <location>
        <begin position="122"/>
        <end position="141"/>
    </location>
</feature>